<sequence length="200" mass="21499">MDERGPRGKDTLPENSSGDHAYARVVSWTAPDPGPSAGLLTGGPMTGDERAVLQGYLDRHRATLLRICAGLTAEELAARPVPPSTLSLLGLVRHLAKVERIWLRRRVGGEDVPDLHGGPGDPTDFDAGVAELAADELRVLQEEAARGDAAVAGIPLDHEIDFRGEAMSLRMVYLHLIGEYARHNGHADLLRQVIDGVVGR</sequence>
<evidence type="ECO:0000256" key="1">
    <source>
        <dbReference type="SAM" id="MobiDB-lite"/>
    </source>
</evidence>
<reference evidence="2 3" key="1">
    <citation type="journal article" date="2019" name="Int. J. Syst. Evol. Microbiol.">
        <title>The Global Catalogue of Microorganisms (GCM) 10K type strain sequencing project: providing services to taxonomists for standard genome sequencing and annotation.</title>
        <authorList>
            <consortium name="The Broad Institute Genomics Platform"/>
            <consortium name="The Broad Institute Genome Sequencing Center for Infectious Disease"/>
            <person name="Wu L."/>
            <person name="Ma J."/>
        </authorList>
    </citation>
    <scope>NUCLEOTIDE SEQUENCE [LARGE SCALE GENOMIC DNA]</scope>
    <source>
        <strain evidence="2 3">JCM 16009</strain>
    </source>
</reference>
<feature type="compositionally biased region" description="Basic and acidic residues" evidence="1">
    <location>
        <begin position="1"/>
        <end position="12"/>
    </location>
</feature>
<evidence type="ECO:0000313" key="3">
    <source>
        <dbReference type="Proteomes" id="UP001500449"/>
    </source>
</evidence>
<dbReference type="Proteomes" id="UP001500449">
    <property type="component" value="Unassembled WGS sequence"/>
</dbReference>
<comment type="caution">
    <text evidence="2">The sequence shown here is derived from an EMBL/GenBank/DDBJ whole genome shotgun (WGS) entry which is preliminary data.</text>
</comment>
<dbReference type="Gene3D" id="1.20.120.450">
    <property type="entry name" value="dinb family like domain"/>
    <property type="match status" value="1"/>
</dbReference>
<gene>
    <name evidence="2" type="ORF">GCM10009836_70470</name>
</gene>
<dbReference type="Pfam" id="PF04978">
    <property type="entry name" value="MST"/>
    <property type="match status" value="1"/>
</dbReference>
<dbReference type="InterPro" id="IPR034660">
    <property type="entry name" value="DinB/YfiT-like"/>
</dbReference>
<dbReference type="InterPro" id="IPR007061">
    <property type="entry name" value="MST-like"/>
</dbReference>
<organism evidence="2 3">
    <name type="scientific">Pseudonocardia ailaonensis</name>
    <dbReference type="NCBI Taxonomy" id="367279"/>
    <lineage>
        <taxon>Bacteria</taxon>
        <taxon>Bacillati</taxon>
        <taxon>Actinomycetota</taxon>
        <taxon>Actinomycetes</taxon>
        <taxon>Pseudonocardiales</taxon>
        <taxon>Pseudonocardiaceae</taxon>
        <taxon>Pseudonocardia</taxon>
    </lineage>
</organism>
<proteinExistence type="predicted"/>
<feature type="region of interest" description="Disordered" evidence="1">
    <location>
        <begin position="1"/>
        <end position="20"/>
    </location>
</feature>
<accession>A0ABN2NPM9</accession>
<keyword evidence="3" id="KW-1185">Reference proteome</keyword>
<protein>
    <submittedName>
        <fullName evidence="2">DinB family protein</fullName>
    </submittedName>
</protein>
<dbReference type="SUPFAM" id="SSF109854">
    <property type="entry name" value="DinB/YfiT-like putative metalloenzymes"/>
    <property type="match status" value="1"/>
</dbReference>
<evidence type="ECO:0000313" key="2">
    <source>
        <dbReference type="EMBL" id="GAA1878970.1"/>
    </source>
</evidence>
<dbReference type="EMBL" id="BAAAQK010000028">
    <property type="protein sequence ID" value="GAA1878970.1"/>
    <property type="molecule type" value="Genomic_DNA"/>
</dbReference>
<name>A0ABN2NPM9_9PSEU</name>